<keyword evidence="4 7" id="KW-0479">Metal-binding</keyword>
<evidence type="ECO:0000256" key="6">
    <source>
        <dbReference type="ARBA" id="ARBA00023004"/>
    </source>
</evidence>
<sequence>MAAGNVVRGGAVIGAVLAVLVAAFAWAGGWLSGDRLSPERFITALKPPGGFGYGDRRNHAKGVCVTGTFTADGAATAVSHASLFRPGTYPLIGRFSLGSADPAASDSATRVRGFGFDITGPGGEEWRSANIDVPFFPVATPDAFLQLLQASGSKDPGAIGQVAAAHPELKAFGGWAKSAPWTASFAEEQYNGIDAFVATDAAGSRHFVRWSLLPAATAQQVTPDALKAKGPDFLDRELESRLASGPLHWRMVLTEAAPGDQTADPSQAWPAGRPTVAAGTITLTAGQDNVAGPCRDVNFDPTILPSGLATGDDPFPAARSAVYAVSYNRRTAQEASGQATGGHDTGRNAQ</sequence>
<dbReference type="GO" id="GO:0042542">
    <property type="term" value="P:response to hydrogen peroxide"/>
    <property type="evidence" value="ECO:0007669"/>
    <property type="project" value="TreeGrafter"/>
</dbReference>
<proteinExistence type="inferred from homology"/>
<dbReference type="Gene3D" id="1.20.1280.120">
    <property type="match status" value="1"/>
</dbReference>
<name>A0A5R9JCQ7_9PROT</name>
<dbReference type="GO" id="GO:0005737">
    <property type="term" value="C:cytoplasm"/>
    <property type="evidence" value="ECO:0007669"/>
    <property type="project" value="TreeGrafter"/>
</dbReference>
<reference evidence="11 12" key="1">
    <citation type="submission" date="2019-05" db="EMBL/GenBank/DDBJ databases">
        <authorList>
            <person name="Pankratov T."/>
            <person name="Grouzdev D."/>
        </authorList>
    </citation>
    <scope>NUCLEOTIDE SEQUENCE [LARGE SCALE GENOMIC DNA]</scope>
    <source>
        <strain evidence="11 12">KEBCLARHB70R</strain>
    </source>
</reference>
<accession>A0A5R9JCQ7</accession>
<dbReference type="AlphaFoldDB" id="A0A5R9JCQ7"/>
<dbReference type="SUPFAM" id="SSF56634">
    <property type="entry name" value="Heme-dependent catalase-like"/>
    <property type="match status" value="1"/>
</dbReference>
<gene>
    <name evidence="11" type="ORF">FE263_13155</name>
</gene>
<evidence type="ECO:0000259" key="10">
    <source>
        <dbReference type="Pfam" id="PF00199"/>
    </source>
</evidence>
<dbReference type="Proteomes" id="UP000305654">
    <property type="component" value="Unassembled WGS sequence"/>
</dbReference>
<comment type="function">
    <text evidence="7">Has an organic peroxide-dependent peroxidase activity.</text>
</comment>
<keyword evidence="12" id="KW-1185">Reference proteome</keyword>
<evidence type="ECO:0000256" key="8">
    <source>
        <dbReference type="PIRSR" id="PIRSR000296-1"/>
    </source>
</evidence>
<dbReference type="GO" id="GO:0046872">
    <property type="term" value="F:metal ion binding"/>
    <property type="evidence" value="ECO:0007669"/>
    <property type="project" value="UniProtKB-KW"/>
</dbReference>
<evidence type="ECO:0000313" key="11">
    <source>
        <dbReference type="EMBL" id="TLU72068.1"/>
    </source>
</evidence>
<dbReference type="RefSeq" id="WP_138326475.1">
    <property type="nucleotide sequence ID" value="NZ_VCDI01000004.1"/>
</dbReference>
<evidence type="ECO:0000256" key="1">
    <source>
        <dbReference type="ARBA" id="ARBA00005329"/>
    </source>
</evidence>
<evidence type="ECO:0000256" key="3">
    <source>
        <dbReference type="ARBA" id="ARBA00022617"/>
    </source>
</evidence>
<dbReference type="PROSITE" id="PS51402">
    <property type="entry name" value="CATALASE_3"/>
    <property type="match status" value="1"/>
</dbReference>
<dbReference type="PIRSF" id="PIRSF000296">
    <property type="entry name" value="SrpA"/>
    <property type="match status" value="1"/>
</dbReference>
<dbReference type="GO" id="GO:0042744">
    <property type="term" value="P:hydrogen peroxide catabolic process"/>
    <property type="evidence" value="ECO:0007669"/>
    <property type="project" value="TreeGrafter"/>
</dbReference>
<dbReference type="GO" id="GO:0004096">
    <property type="term" value="F:catalase activity"/>
    <property type="evidence" value="ECO:0007669"/>
    <property type="project" value="InterPro"/>
</dbReference>
<dbReference type="PANTHER" id="PTHR11465">
    <property type="entry name" value="CATALASE"/>
    <property type="match status" value="1"/>
</dbReference>
<dbReference type="Pfam" id="PF00199">
    <property type="entry name" value="Catalase"/>
    <property type="match status" value="1"/>
</dbReference>
<dbReference type="InterPro" id="IPR018028">
    <property type="entry name" value="Catalase"/>
</dbReference>
<keyword evidence="5 7" id="KW-0560">Oxidoreductase</keyword>
<evidence type="ECO:0000256" key="9">
    <source>
        <dbReference type="PIRSR" id="PIRSR000296-2"/>
    </source>
</evidence>
<evidence type="ECO:0000256" key="4">
    <source>
        <dbReference type="ARBA" id="ARBA00022723"/>
    </source>
</evidence>
<dbReference type="OrthoDB" id="255727at2"/>
<feature type="domain" description="Catalase core" evidence="10">
    <location>
        <begin position="55"/>
        <end position="331"/>
    </location>
</feature>
<dbReference type="EC" id="1.11.1.-" evidence="7"/>
<keyword evidence="2 7" id="KW-0575">Peroxidase</keyword>
<evidence type="ECO:0000256" key="7">
    <source>
        <dbReference type="PIRNR" id="PIRNR000296"/>
    </source>
</evidence>
<feature type="binding site" description="axial binding residue" evidence="9">
    <location>
        <position position="323"/>
    </location>
    <ligand>
        <name>heme</name>
        <dbReference type="ChEBI" id="CHEBI:30413"/>
    </ligand>
    <ligandPart>
        <name>Fe</name>
        <dbReference type="ChEBI" id="CHEBI:18248"/>
    </ligandPart>
</feature>
<dbReference type="CDD" id="cd08153">
    <property type="entry name" value="srpA_like"/>
    <property type="match status" value="1"/>
</dbReference>
<dbReference type="InterPro" id="IPR024168">
    <property type="entry name" value="Catalase_SrpA-type_pred"/>
</dbReference>
<dbReference type="Gene3D" id="2.40.180.10">
    <property type="entry name" value="Catalase core domain"/>
    <property type="match status" value="1"/>
</dbReference>
<comment type="cofactor">
    <cofactor evidence="7">
        <name>heme</name>
        <dbReference type="ChEBI" id="CHEBI:30413"/>
    </cofactor>
</comment>
<evidence type="ECO:0000256" key="2">
    <source>
        <dbReference type="ARBA" id="ARBA00022559"/>
    </source>
</evidence>
<dbReference type="InterPro" id="IPR020835">
    <property type="entry name" value="Catalase_sf"/>
</dbReference>
<organism evidence="11 12">
    <name type="scientific">Lichenicoccus roseus</name>
    <dbReference type="NCBI Taxonomy" id="2683649"/>
    <lineage>
        <taxon>Bacteria</taxon>
        <taxon>Pseudomonadati</taxon>
        <taxon>Pseudomonadota</taxon>
        <taxon>Alphaproteobacteria</taxon>
        <taxon>Acetobacterales</taxon>
        <taxon>Acetobacteraceae</taxon>
        <taxon>Lichenicoccus</taxon>
    </lineage>
</organism>
<evidence type="ECO:0000256" key="5">
    <source>
        <dbReference type="ARBA" id="ARBA00023002"/>
    </source>
</evidence>
<dbReference type="EMBL" id="VCDI01000004">
    <property type="protein sequence ID" value="TLU72068.1"/>
    <property type="molecule type" value="Genomic_DNA"/>
</dbReference>
<dbReference type="PANTHER" id="PTHR11465:SF9">
    <property type="entry name" value="CATALASE"/>
    <property type="match status" value="1"/>
</dbReference>
<comment type="caution">
    <text evidence="11">The sequence shown here is derived from an EMBL/GenBank/DDBJ whole genome shotgun (WGS) entry which is preliminary data.</text>
</comment>
<keyword evidence="6 7" id="KW-0408">Iron</keyword>
<comment type="similarity">
    <text evidence="1 7">Belongs to the catalase family.</text>
</comment>
<dbReference type="InterPro" id="IPR011614">
    <property type="entry name" value="Catalase_core"/>
</dbReference>
<dbReference type="GO" id="GO:0020037">
    <property type="term" value="F:heme binding"/>
    <property type="evidence" value="ECO:0007669"/>
    <property type="project" value="InterPro"/>
</dbReference>
<evidence type="ECO:0000313" key="12">
    <source>
        <dbReference type="Proteomes" id="UP000305654"/>
    </source>
</evidence>
<feature type="active site" evidence="8">
    <location>
        <position position="59"/>
    </location>
</feature>
<keyword evidence="3 7" id="KW-0349">Heme</keyword>
<protein>
    <recommendedName>
        <fullName evidence="7">Catalase-related peroxidase</fullName>
        <ecNumber evidence="7">1.11.1.-</ecNumber>
    </recommendedName>
</protein>